<dbReference type="Proteomes" id="UP001500968">
    <property type="component" value="Unassembled WGS sequence"/>
</dbReference>
<dbReference type="EMBL" id="BAABCR010000015">
    <property type="protein sequence ID" value="GAA4032661.1"/>
    <property type="molecule type" value="Genomic_DNA"/>
</dbReference>
<dbReference type="PANTHER" id="PTHR30349">
    <property type="entry name" value="PHAGE INTEGRASE-RELATED"/>
    <property type="match status" value="1"/>
</dbReference>
<dbReference type="SUPFAM" id="SSF56349">
    <property type="entry name" value="DNA breaking-rejoining enzymes"/>
    <property type="match status" value="1"/>
</dbReference>
<evidence type="ECO:0000259" key="7">
    <source>
        <dbReference type="PROSITE" id="PS51900"/>
    </source>
</evidence>
<name>A0ABP7TXA2_9FLAO</name>
<dbReference type="InterPro" id="IPR044068">
    <property type="entry name" value="CB"/>
</dbReference>
<evidence type="ECO:0000313" key="9">
    <source>
        <dbReference type="Proteomes" id="UP001500968"/>
    </source>
</evidence>
<evidence type="ECO:0000256" key="1">
    <source>
        <dbReference type="ARBA" id="ARBA00008857"/>
    </source>
</evidence>
<evidence type="ECO:0000256" key="5">
    <source>
        <dbReference type="PROSITE-ProRule" id="PRU01248"/>
    </source>
</evidence>
<dbReference type="Gene3D" id="1.10.150.130">
    <property type="match status" value="1"/>
</dbReference>
<dbReference type="PANTHER" id="PTHR30349:SF64">
    <property type="entry name" value="PROPHAGE INTEGRASE INTD-RELATED"/>
    <property type="match status" value="1"/>
</dbReference>
<organism evidence="8 9">
    <name type="scientific">Flavobacterium cheonhonense</name>
    <dbReference type="NCBI Taxonomy" id="706185"/>
    <lineage>
        <taxon>Bacteria</taxon>
        <taxon>Pseudomonadati</taxon>
        <taxon>Bacteroidota</taxon>
        <taxon>Flavobacteriia</taxon>
        <taxon>Flavobacteriales</taxon>
        <taxon>Flavobacteriaceae</taxon>
        <taxon>Flavobacterium</taxon>
    </lineage>
</organism>
<evidence type="ECO:0000313" key="8">
    <source>
        <dbReference type="EMBL" id="GAA4032661.1"/>
    </source>
</evidence>
<reference evidence="9" key="1">
    <citation type="journal article" date="2019" name="Int. J. Syst. Evol. Microbiol.">
        <title>The Global Catalogue of Microorganisms (GCM) 10K type strain sequencing project: providing services to taxonomists for standard genome sequencing and annotation.</title>
        <authorList>
            <consortium name="The Broad Institute Genomics Platform"/>
            <consortium name="The Broad Institute Genome Sequencing Center for Infectious Disease"/>
            <person name="Wu L."/>
            <person name="Ma J."/>
        </authorList>
    </citation>
    <scope>NUCLEOTIDE SEQUENCE [LARGE SCALE GENOMIC DNA]</scope>
    <source>
        <strain evidence="9">JCM 17064</strain>
    </source>
</reference>
<evidence type="ECO:0000256" key="3">
    <source>
        <dbReference type="ARBA" id="ARBA00023125"/>
    </source>
</evidence>
<evidence type="ECO:0000259" key="6">
    <source>
        <dbReference type="PROSITE" id="PS51898"/>
    </source>
</evidence>
<proteinExistence type="inferred from homology"/>
<keyword evidence="9" id="KW-1185">Reference proteome</keyword>
<accession>A0ABP7TXA2</accession>
<dbReference type="InterPro" id="IPR013762">
    <property type="entry name" value="Integrase-like_cat_sf"/>
</dbReference>
<evidence type="ECO:0000256" key="2">
    <source>
        <dbReference type="ARBA" id="ARBA00022908"/>
    </source>
</evidence>
<dbReference type="InterPro" id="IPR025269">
    <property type="entry name" value="SAM-like_dom"/>
</dbReference>
<comment type="similarity">
    <text evidence="1">Belongs to the 'phage' integrase family.</text>
</comment>
<dbReference type="Gene3D" id="1.10.443.10">
    <property type="entry name" value="Intergrase catalytic core"/>
    <property type="match status" value="1"/>
</dbReference>
<dbReference type="PROSITE" id="PS51898">
    <property type="entry name" value="TYR_RECOMBINASE"/>
    <property type="match status" value="1"/>
</dbReference>
<dbReference type="InterPro" id="IPR011010">
    <property type="entry name" value="DNA_brk_join_enz"/>
</dbReference>
<feature type="domain" description="Tyr recombinase" evidence="6">
    <location>
        <begin position="213"/>
        <end position="405"/>
    </location>
</feature>
<dbReference type="PROSITE" id="PS51900">
    <property type="entry name" value="CB"/>
    <property type="match status" value="1"/>
</dbReference>
<evidence type="ECO:0000256" key="4">
    <source>
        <dbReference type="ARBA" id="ARBA00023172"/>
    </source>
</evidence>
<protein>
    <submittedName>
        <fullName evidence="8">Site-specific integrase</fullName>
    </submittedName>
</protein>
<dbReference type="InterPro" id="IPR050090">
    <property type="entry name" value="Tyrosine_recombinase_XerCD"/>
</dbReference>
<dbReference type="Pfam" id="PF00589">
    <property type="entry name" value="Phage_integrase"/>
    <property type="match status" value="1"/>
</dbReference>
<dbReference type="InterPro" id="IPR002104">
    <property type="entry name" value="Integrase_catalytic"/>
</dbReference>
<gene>
    <name evidence="8" type="ORF">GCM10022386_16130</name>
</gene>
<dbReference type="InterPro" id="IPR035386">
    <property type="entry name" value="Arm-DNA-bind_5"/>
</dbReference>
<sequence length="411" mass="47986">MGTDIHLSIYLDTRRVKKNGKYPVKLRVFVPFPREQKFYNLSLEYTEEEFKNIWETKKPKKEYKEDNIKLNAILTKANQIAASLEHFTTKEFENIFFSNRSVNKNDVAYYYNIYINKLKENKQIGTASNYELSLKSLIAFYGKDMIPFYAITPDWLEKYERYMIDEKKLSQTTVGIYLRPLRAIFNNAIEDKAVKIELYPFGKRKYIIPAPKSVKKALNKKSLSTLYNCPPKSSEQEIAKDFWFFSYVCYGMNVKDILQLKVSNVKDGVLTFKRAKTSRTNKNHLPLSIPLHSFALNVIKKYGNINGKPDEYIFKIINKNQSAEEQHEKIKNFTRLINQHILSLAQSCGIEEKISTYWARHTFATNAILQGESMEFVSEALQHSNLSTTKGYFAGFENEKKKEISEKLMDL</sequence>
<keyword evidence="2" id="KW-0229">DNA integration</keyword>
<dbReference type="RefSeq" id="WP_324689229.1">
    <property type="nucleotide sequence ID" value="NZ_BAABCR010000015.1"/>
</dbReference>
<keyword evidence="3 5" id="KW-0238">DNA-binding</keyword>
<dbReference type="Pfam" id="PF13102">
    <property type="entry name" value="Phage_int_SAM_5"/>
    <property type="match status" value="1"/>
</dbReference>
<comment type="caution">
    <text evidence="8">The sequence shown here is derived from an EMBL/GenBank/DDBJ whole genome shotgun (WGS) entry which is preliminary data.</text>
</comment>
<keyword evidence="4" id="KW-0233">DNA recombination</keyword>
<dbReference type="Pfam" id="PF17293">
    <property type="entry name" value="Arm-DNA-bind_5"/>
    <property type="match status" value="1"/>
</dbReference>
<dbReference type="InterPro" id="IPR010998">
    <property type="entry name" value="Integrase_recombinase_N"/>
</dbReference>
<feature type="domain" description="Core-binding (CB)" evidence="7">
    <location>
        <begin position="105"/>
        <end position="189"/>
    </location>
</feature>